<reference evidence="1 2" key="1">
    <citation type="submission" date="2019-02" db="EMBL/GenBank/DDBJ databases">
        <title>Bacterial novel species Mucilaginibacter sp. 17JY9-4 isolated from soil.</title>
        <authorList>
            <person name="Jung H.-Y."/>
        </authorList>
    </citation>
    <scope>NUCLEOTIDE SEQUENCE [LARGE SCALE GENOMIC DNA]</scope>
    <source>
        <strain evidence="1 2">17JY9-4</strain>
    </source>
</reference>
<sequence length="530" mass="57955">MKKIFSIVLSGICLLSATSCKKYLDVNTNPNDPLQSTPELVLPQAIVATAALAVNTGDYNSYGSALNGYFGNAGGFGSLGVLISYAFTTGDYNGLFQNTYDNLEDYQYVINKTDEANVFNAAANIMKAYDYQMLVDTYNDVPYTEALKGLDKLQPKYDKAEDIYKDLGDKLDAAVAFMNTVPAASVPKIFNGTSDPMFGGDPKKWAKFGNTLKLRLIIRAGGKVAFTKATPDAAVGFVTNDVLVQPGYTKVAGKQNPYWDRWAYSETGAARTAANVYMPSPYVLTFFNGTKILDDTRGVLIFQQWGGTNGTTTPANQLGYTGADAPKAPTPAFWYTYASLGSNGEGIFKGETAPQPIMLASESYFLQAEANLKGILAGTAKTNFDNGVKSAYAYLFRANGPNSATTPNYVEDWEPYYQDYMDKEANEGNYLVHYEDATTDAQRLEAIITQKYIALIYQFGGESWNEYRRTGYPRSTGNSATTSFASIVSQATGPDKLPTRVLYPVSEYTYNSSNVPSGVSPYTDKIFWAR</sequence>
<accession>A0A4Q5LJ14</accession>
<proteinExistence type="predicted"/>
<evidence type="ECO:0000313" key="2">
    <source>
        <dbReference type="Proteomes" id="UP000293331"/>
    </source>
</evidence>
<gene>
    <name evidence="1" type="ORF">EWM62_13875</name>
</gene>
<keyword evidence="2" id="KW-1185">Reference proteome</keyword>
<dbReference type="EMBL" id="SEWG01000005">
    <property type="protein sequence ID" value="RYU89411.1"/>
    <property type="molecule type" value="Genomic_DNA"/>
</dbReference>
<dbReference type="Proteomes" id="UP000293331">
    <property type="component" value="Unassembled WGS sequence"/>
</dbReference>
<evidence type="ECO:0000313" key="1">
    <source>
        <dbReference type="EMBL" id="RYU89411.1"/>
    </source>
</evidence>
<dbReference type="RefSeq" id="WP_129877269.1">
    <property type="nucleotide sequence ID" value="NZ_SEWG01000005.1"/>
</dbReference>
<dbReference type="SUPFAM" id="SSF48452">
    <property type="entry name" value="TPR-like"/>
    <property type="match status" value="1"/>
</dbReference>
<comment type="caution">
    <text evidence="1">The sequence shown here is derived from an EMBL/GenBank/DDBJ whole genome shotgun (WGS) entry which is preliminary data.</text>
</comment>
<dbReference type="OrthoDB" id="9766256at2"/>
<dbReference type="InterPro" id="IPR011990">
    <property type="entry name" value="TPR-like_helical_dom_sf"/>
</dbReference>
<organism evidence="1 2">
    <name type="scientific">Mucilaginibacter terrigena</name>
    <dbReference type="NCBI Taxonomy" id="2492395"/>
    <lineage>
        <taxon>Bacteria</taxon>
        <taxon>Pseudomonadati</taxon>
        <taxon>Bacteroidota</taxon>
        <taxon>Sphingobacteriia</taxon>
        <taxon>Sphingobacteriales</taxon>
        <taxon>Sphingobacteriaceae</taxon>
        <taxon>Mucilaginibacter</taxon>
    </lineage>
</organism>
<dbReference type="InterPro" id="IPR041662">
    <property type="entry name" value="SusD-like_2"/>
</dbReference>
<dbReference type="AlphaFoldDB" id="A0A4Q5LJ14"/>
<dbReference type="Pfam" id="PF12771">
    <property type="entry name" value="SusD-like_2"/>
    <property type="match status" value="1"/>
</dbReference>
<name>A0A4Q5LJ14_9SPHI</name>
<dbReference type="Gene3D" id="1.25.40.390">
    <property type="match status" value="1"/>
</dbReference>
<dbReference type="PROSITE" id="PS51257">
    <property type="entry name" value="PROKAR_LIPOPROTEIN"/>
    <property type="match status" value="1"/>
</dbReference>
<keyword evidence="1" id="KW-0449">Lipoprotein</keyword>
<protein>
    <submittedName>
        <fullName evidence="1">SusD/RagB family nutrient-binding outer membrane lipoprotein</fullName>
    </submittedName>
</protein>